<accession>A0ABR2BZ88</accession>
<dbReference type="Proteomes" id="UP001472677">
    <property type="component" value="Unassembled WGS sequence"/>
</dbReference>
<gene>
    <name evidence="1" type="ORF">V6N12_074984</name>
</gene>
<dbReference type="PANTHER" id="PTHR37613">
    <property type="entry name" value="DUF4378 DOMAIN PROTEIN"/>
    <property type="match status" value="1"/>
</dbReference>
<evidence type="ECO:0008006" key="3">
    <source>
        <dbReference type="Google" id="ProtNLM"/>
    </source>
</evidence>
<name>A0ABR2BZ88_9ROSI</name>
<dbReference type="EMBL" id="JBBPBM010000072">
    <property type="protein sequence ID" value="KAK8512405.1"/>
    <property type="molecule type" value="Genomic_DNA"/>
</dbReference>
<evidence type="ECO:0000313" key="1">
    <source>
        <dbReference type="EMBL" id="KAK8512405.1"/>
    </source>
</evidence>
<evidence type="ECO:0000313" key="2">
    <source>
        <dbReference type="Proteomes" id="UP001472677"/>
    </source>
</evidence>
<proteinExistence type="predicted"/>
<reference evidence="1 2" key="1">
    <citation type="journal article" date="2024" name="G3 (Bethesda)">
        <title>Genome assembly of Hibiscus sabdariffa L. provides insights into metabolisms of medicinal natural products.</title>
        <authorList>
            <person name="Kim T."/>
        </authorList>
    </citation>
    <scope>NUCLEOTIDE SEQUENCE [LARGE SCALE GENOMIC DNA]</scope>
    <source>
        <strain evidence="1">TK-2024</strain>
        <tissue evidence="1">Old leaves</tissue>
    </source>
</reference>
<organism evidence="1 2">
    <name type="scientific">Hibiscus sabdariffa</name>
    <name type="common">roselle</name>
    <dbReference type="NCBI Taxonomy" id="183260"/>
    <lineage>
        <taxon>Eukaryota</taxon>
        <taxon>Viridiplantae</taxon>
        <taxon>Streptophyta</taxon>
        <taxon>Embryophyta</taxon>
        <taxon>Tracheophyta</taxon>
        <taxon>Spermatophyta</taxon>
        <taxon>Magnoliopsida</taxon>
        <taxon>eudicotyledons</taxon>
        <taxon>Gunneridae</taxon>
        <taxon>Pentapetalae</taxon>
        <taxon>rosids</taxon>
        <taxon>malvids</taxon>
        <taxon>Malvales</taxon>
        <taxon>Malvaceae</taxon>
        <taxon>Malvoideae</taxon>
        <taxon>Hibiscus</taxon>
    </lineage>
</organism>
<keyword evidence="2" id="KW-1185">Reference proteome</keyword>
<comment type="caution">
    <text evidence="1">The sequence shown here is derived from an EMBL/GenBank/DDBJ whole genome shotgun (WGS) entry which is preliminary data.</text>
</comment>
<protein>
    <recommendedName>
        <fullName evidence="3">DUF4378 domain-containing protein</fullName>
    </recommendedName>
</protein>
<dbReference type="PANTHER" id="PTHR37613:SF4">
    <property type="entry name" value="DUF4378 DOMAIN-CONTAINING PROTEIN"/>
    <property type="match status" value="1"/>
</dbReference>
<sequence>MAVTESSKPAAKQLGELLKQQQEPFVLEIYLSERGCLRKKMKKKKKKGVSNFPKLLKVVLCDKLFAIKGLKTKNCDYENGKVGVTEMKRNEQETAAPDRVCNPCTDSVIKKAVADSKFQWSSPEGGPARQKSLFLSKLIMEDSILSASLWNFLLQTTPDKPSWVRESQEECLGSEFVCGKMKYGDGLSDNMKLLESDVMGWTSTRKPNDYEEQKKDVGVVVGNAIAEEIINEVVKDMIFMFHS</sequence>